<dbReference type="GO" id="GO:0000307">
    <property type="term" value="C:cyclin-dependent protein kinase holoenzyme complex"/>
    <property type="evidence" value="ECO:0007669"/>
    <property type="project" value="TreeGrafter"/>
</dbReference>
<dbReference type="OrthoDB" id="244495at2759"/>
<evidence type="ECO:0000313" key="2">
    <source>
        <dbReference type="Proteomes" id="UP000887229"/>
    </source>
</evidence>
<dbReference type="EMBL" id="MU251260">
    <property type="protein sequence ID" value="KAG9252841.1"/>
    <property type="molecule type" value="Genomic_DNA"/>
</dbReference>
<dbReference type="GO" id="GO:0019901">
    <property type="term" value="F:protein kinase binding"/>
    <property type="evidence" value="ECO:0007669"/>
    <property type="project" value="InterPro"/>
</dbReference>
<dbReference type="GO" id="GO:0016538">
    <property type="term" value="F:cyclin-dependent protein serine/threonine kinase regulator activity"/>
    <property type="evidence" value="ECO:0007669"/>
    <property type="project" value="TreeGrafter"/>
</dbReference>
<keyword evidence="2" id="KW-1185">Reference proteome</keyword>
<dbReference type="SUPFAM" id="SSF47954">
    <property type="entry name" value="Cyclin-like"/>
    <property type="match status" value="1"/>
</dbReference>
<protein>
    <submittedName>
        <fullName evidence="1">Uncharacterized protein</fullName>
    </submittedName>
</protein>
<dbReference type="Proteomes" id="UP000887229">
    <property type="component" value="Unassembled WGS sequence"/>
</dbReference>
<dbReference type="InterPro" id="IPR013922">
    <property type="entry name" value="Cyclin_PHO80-like"/>
</dbReference>
<sequence length="655" mass="72539">MSTAYQPPMAAYENNAMRGFPQAHPYNARSRAAMSEAHQGQIHRSTVPPQVQLQQPQPVHSQSLASNWMQKDAYQPVSQAAPPLVAQQTLPPSPNAIVVPLEHRGHPTDLDSDALKFHSLGLPRWINPNGGDLAAFTAKLHTWSITNPRQMTCLFWFTTSDELRQAESVRTRPANAPIPRLPKLARPHDAFRKWTQSVLSTTQVTQNVILLALFFIYRLKMASPEVKGRAGSEYRLLVVALMLGNKFLDDNTYTNKTWAEVSAFDVKEIHVMEVEFLSNMRYNLLASKSEWVAWLEKLSCFHEYYERALHIPDSPLDVASPAHQLVHSPLHSPTNMSVPDFGPVTPTAVNNFSPTSSRSQQNWAAYQTNNVSPLASKPVVSLVPSRKRSMDEDMLEHPAKRAVPSSRLVQQGLASNVPQPAGRLTAPNLALHTNQQRNLPALTMQTQTSAYPQQQQQQHPHQQAYMTPTNGSSAAGHVSLPPLQPGLRAMSTVYPSGQSGMATQNMGPTTAPMQQAVFAPTLPSHTPMGYGAAPKHHSPGSLAPYSTASPLPDHFGPGSVMSTPMAHTPNSNSPSFYLQQRHSPYKPIRHVNTLLYPPPSASLDQYHMQVPHPPAQMHYQPIGRRNEVRTGVVPEYMMYSQRLPSQMTAQHHIAS</sequence>
<dbReference type="RefSeq" id="XP_046116765.1">
    <property type="nucleotide sequence ID" value="XM_046262329.1"/>
</dbReference>
<comment type="caution">
    <text evidence="1">The sequence shown here is derived from an EMBL/GenBank/DDBJ whole genome shotgun (WGS) entry which is preliminary data.</text>
</comment>
<dbReference type="PANTHER" id="PTHR15615:SF118">
    <property type="entry name" value="CYCLIN, HYPOTHETICAL (EUROFUNG)"/>
    <property type="match status" value="1"/>
</dbReference>
<dbReference type="GeneID" id="70293232"/>
<dbReference type="PANTHER" id="PTHR15615">
    <property type="match status" value="1"/>
</dbReference>
<gene>
    <name evidence="1" type="ORF">F5Z01DRAFT_638005</name>
</gene>
<accession>A0A9P8CPK4</accession>
<name>A0A9P8CPK4_9HYPO</name>
<evidence type="ECO:0000313" key="1">
    <source>
        <dbReference type="EMBL" id="KAG9252841.1"/>
    </source>
</evidence>
<dbReference type="Pfam" id="PF08613">
    <property type="entry name" value="Cyclin"/>
    <property type="match status" value="1"/>
</dbReference>
<dbReference type="Gene3D" id="1.10.472.10">
    <property type="entry name" value="Cyclin-like"/>
    <property type="match status" value="1"/>
</dbReference>
<dbReference type="InterPro" id="IPR036915">
    <property type="entry name" value="Cyclin-like_sf"/>
</dbReference>
<dbReference type="GO" id="GO:0005634">
    <property type="term" value="C:nucleus"/>
    <property type="evidence" value="ECO:0007669"/>
    <property type="project" value="TreeGrafter"/>
</dbReference>
<dbReference type="AlphaFoldDB" id="A0A9P8CPK4"/>
<organism evidence="1 2">
    <name type="scientific">Emericellopsis atlantica</name>
    <dbReference type="NCBI Taxonomy" id="2614577"/>
    <lineage>
        <taxon>Eukaryota</taxon>
        <taxon>Fungi</taxon>
        <taxon>Dikarya</taxon>
        <taxon>Ascomycota</taxon>
        <taxon>Pezizomycotina</taxon>
        <taxon>Sordariomycetes</taxon>
        <taxon>Hypocreomycetidae</taxon>
        <taxon>Hypocreales</taxon>
        <taxon>Bionectriaceae</taxon>
        <taxon>Emericellopsis</taxon>
    </lineage>
</organism>
<reference evidence="1" key="1">
    <citation type="journal article" date="2021" name="IMA Fungus">
        <title>Genomic characterization of three marine fungi, including Emericellopsis atlantica sp. nov. with signatures of a generalist lifestyle and marine biomass degradation.</title>
        <authorList>
            <person name="Hagestad O.C."/>
            <person name="Hou L."/>
            <person name="Andersen J.H."/>
            <person name="Hansen E.H."/>
            <person name="Altermark B."/>
            <person name="Li C."/>
            <person name="Kuhnert E."/>
            <person name="Cox R.J."/>
            <person name="Crous P.W."/>
            <person name="Spatafora J.W."/>
            <person name="Lail K."/>
            <person name="Amirebrahimi M."/>
            <person name="Lipzen A."/>
            <person name="Pangilinan J."/>
            <person name="Andreopoulos W."/>
            <person name="Hayes R.D."/>
            <person name="Ng V."/>
            <person name="Grigoriev I.V."/>
            <person name="Jackson S.A."/>
            <person name="Sutton T.D.S."/>
            <person name="Dobson A.D.W."/>
            <person name="Rama T."/>
        </authorList>
    </citation>
    <scope>NUCLEOTIDE SEQUENCE</scope>
    <source>
        <strain evidence="1">TS7</strain>
    </source>
</reference>
<dbReference type="CDD" id="cd20557">
    <property type="entry name" value="CYCLIN_ScPCL1-like"/>
    <property type="match status" value="1"/>
</dbReference>
<proteinExistence type="predicted"/>